<name>A0A1D1V9P0_RAMVA</name>
<reference evidence="1 2" key="1">
    <citation type="journal article" date="2016" name="Nat. Commun.">
        <title>Extremotolerant tardigrade genome and improved radiotolerance of human cultured cells by tardigrade-unique protein.</title>
        <authorList>
            <person name="Hashimoto T."/>
            <person name="Horikawa D.D."/>
            <person name="Saito Y."/>
            <person name="Kuwahara H."/>
            <person name="Kozuka-Hata H."/>
            <person name="Shin-I T."/>
            <person name="Minakuchi Y."/>
            <person name="Ohishi K."/>
            <person name="Motoyama A."/>
            <person name="Aizu T."/>
            <person name="Enomoto A."/>
            <person name="Kondo K."/>
            <person name="Tanaka S."/>
            <person name="Hara Y."/>
            <person name="Koshikawa S."/>
            <person name="Sagara H."/>
            <person name="Miura T."/>
            <person name="Yokobori S."/>
            <person name="Miyagawa K."/>
            <person name="Suzuki Y."/>
            <person name="Kubo T."/>
            <person name="Oyama M."/>
            <person name="Kohara Y."/>
            <person name="Fujiyama A."/>
            <person name="Arakawa K."/>
            <person name="Katayama T."/>
            <person name="Toyoda A."/>
            <person name="Kunieda T."/>
        </authorList>
    </citation>
    <scope>NUCLEOTIDE SEQUENCE [LARGE SCALE GENOMIC DNA]</scope>
    <source>
        <strain evidence="1 2">YOKOZUNA-1</strain>
    </source>
</reference>
<evidence type="ECO:0000313" key="1">
    <source>
        <dbReference type="EMBL" id="GAU96407.1"/>
    </source>
</evidence>
<organism evidence="1 2">
    <name type="scientific">Ramazzottius varieornatus</name>
    <name type="common">Water bear</name>
    <name type="synonym">Tardigrade</name>
    <dbReference type="NCBI Taxonomy" id="947166"/>
    <lineage>
        <taxon>Eukaryota</taxon>
        <taxon>Metazoa</taxon>
        <taxon>Ecdysozoa</taxon>
        <taxon>Tardigrada</taxon>
        <taxon>Eutardigrada</taxon>
        <taxon>Parachela</taxon>
        <taxon>Hypsibioidea</taxon>
        <taxon>Ramazzottiidae</taxon>
        <taxon>Ramazzottius</taxon>
    </lineage>
</organism>
<protein>
    <submittedName>
        <fullName evidence="1">Uncharacterized protein</fullName>
    </submittedName>
</protein>
<proteinExistence type="predicted"/>
<dbReference type="AlphaFoldDB" id="A0A1D1V9P0"/>
<gene>
    <name evidence="1" type="primary">RvY_07859-1</name>
    <name evidence="1" type="synonym">RvY_07859.1</name>
    <name evidence="1" type="ORF">RvY_07859</name>
</gene>
<keyword evidence="2" id="KW-1185">Reference proteome</keyword>
<accession>A0A1D1V9P0</accession>
<evidence type="ECO:0000313" key="2">
    <source>
        <dbReference type="Proteomes" id="UP000186922"/>
    </source>
</evidence>
<comment type="caution">
    <text evidence="1">The sequence shown here is derived from an EMBL/GenBank/DDBJ whole genome shotgun (WGS) entry which is preliminary data.</text>
</comment>
<sequence length="55" mass="6505">MDPVYHFNILKLLQSDYEQNSQLSDPPIESENVQWLYVACAFGRYRISRQVDLDV</sequence>
<dbReference type="Proteomes" id="UP000186922">
    <property type="component" value="Unassembled WGS sequence"/>
</dbReference>
<dbReference type="EMBL" id="BDGG01000003">
    <property type="protein sequence ID" value="GAU96407.1"/>
    <property type="molecule type" value="Genomic_DNA"/>
</dbReference>